<sequence>MQPRRDILINALKAAGMVATAPLLSAAAPYVRLEKEQGTTHDERARLGAEVESLYQRMGTVPARDLQVAIVACWANLDRYPHARTSVHDLRARVAVIAGSNSITLADQANGIRWFETAHRYARMVGDSTLISLAHARAANAAMYWRLGRRRLHADADLAAAYATTAELRGMAAGQAARVLSILGDSRATVRAAETAVTLADVPYAGRIDRWSTPVAHMTVSRALVRWPHLRTAAEEHALEALRTLPPQARLLRAHARLDVAEGRARSGDVAAAVDAVHQTLNRAEGRLEPVLRGRVDEIVRIAEQRIGQPIREIRDRLTQM</sequence>
<keyword evidence="2" id="KW-1185">Reference proteome</keyword>
<comment type="caution">
    <text evidence="1">The sequence shown here is derived from an EMBL/GenBank/DDBJ whole genome shotgun (WGS) entry which is preliminary data.</text>
</comment>
<reference evidence="1 2" key="1">
    <citation type="submission" date="2020-08" db="EMBL/GenBank/DDBJ databases">
        <title>Sequencing the genomes of 1000 actinobacteria strains.</title>
        <authorList>
            <person name="Klenk H.-P."/>
        </authorList>
    </citation>
    <scope>NUCLEOTIDE SEQUENCE [LARGE SCALE GENOMIC DNA]</scope>
    <source>
        <strain evidence="1 2">DSM 45823</strain>
    </source>
</reference>
<dbReference type="AlphaFoldDB" id="A0A7W3R8L6"/>
<organism evidence="1 2">
    <name type="scientific">Thermomonospora cellulosilytica</name>
    <dbReference type="NCBI Taxonomy" id="1411118"/>
    <lineage>
        <taxon>Bacteria</taxon>
        <taxon>Bacillati</taxon>
        <taxon>Actinomycetota</taxon>
        <taxon>Actinomycetes</taxon>
        <taxon>Streptosporangiales</taxon>
        <taxon>Thermomonosporaceae</taxon>
        <taxon>Thermomonospora</taxon>
    </lineage>
</organism>
<dbReference type="EMBL" id="JACJII010000001">
    <property type="protein sequence ID" value="MBA9003719.1"/>
    <property type="molecule type" value="Genomic_DNA"/>
</dbReference>
<gene>
    <name evidence="1" type="ORF">HNR21_002601</name>
</gene>
<name>A0A7W3R8L6_9ACTN</name>
<evidence type="ECO:0000313" key="1">
    <source>
        <dbReference type="EMBL" id="MBA9003719.1"/>
    </source>
</evidence>
<accession>A0A7W3R8L6</accession>
<dbReference type="RefSeq" id="WP_182705399.1">
    <property type="nucleotide sequence ID" value="NZ_JACJII010000001.1"/>
</dbReference>
<dbReference type="Proteomes" id="UP000539313">
    <property type="component" value="Unassembled WGS sequence"/>
</dbReference>
<proteinExistence type="predicted"/>
<protein>
    <submittedName>
        <fullName evidence="1">Uncharacterized protein</fullName>
    </submittedName>
</protein>
<evidence type="ECO:0000313" key="2">
    <source>
        <dbReference type="Proteomes" id="UP000539313"/>
    </source>
</evidence>